<dbReference type="CDD" id="cd00144">
    <property type="entry name" value="MPP_PPP_family"/>
    <property type="match status" value="1"/>
</dbReference>
<dbReference type="RefSeq" id="WP_066625376.1">
    <property type="nucleotide sequence ID" value="NZ_JBHSYQ010000003.1"/>
</dbReference>
<sequence>MARYAISDIHGCLRTFQVMVEEVLQIQPHDHLYLLGDYINKGPDSKGVLDYILTLQKKGHQITCLRGNHDQLLLDAVDEGESSVWLKSDEKEKTLESFGVEKLKYVPERYISFIRSMPLLLILDDFILVHAGIDLSLKNPLATSNYTLMNTKRMKASTKKLGGKILVHGHLPQPKSKIEKAIKKRTKGINLDAGCVYYKNEEFGYLCALNLDSFETYWQKNIDLPYEVKVK</sequence>
<dbReference type="SUPFAM" id="SSF56300">
    <property type="entry name" value="Metallo-dependent phosphatases"/>
    <property type="match status" value="1"/>
</dbReference>
<comment type="caution">
    <text evidence="2">The sequence shown here is derived from an EMBL/GenBank/DDBJ whole genome shotgun (WGS) entry which is preliminary data.</text>
</comment>
<dbReference type="Gene3D" id="3.60.21.10">
    <property type="match status" value="1"/>
</dbReference>
<dbReference type="PANTHER" id="PTHR42850:SF4">
    <property type="entry name" value="ZINC-DEPENDENT ENDOPOLYPHOSPHATASE"/>
    <property type="match status" value="1"/>
</dbReference>
<dbReference type="PANTHER" id="PTHR42850">
    <property type="entry name" value="METALLOPHOSPHOESTERASE"/>
    <property type="match status" value="1"/>
</dbReference>
<evidence type="ECO:0000259" key="1">
    <source>
        <dbReference type="Pfam" id="PF00149"/>
    </source>
</evidence>
<evidence type="ECO:0000313" key="3">
    <source>
        <dbReference type="Proteomes" id="UP001596405"/>
    </source>
</evidence>
<proteinExistence type="predicted"/>
<keyword evidence="2" id="KW-0378">Hydrolase</keyword>
<dbReference type="GO" id="GO:0016787">
    <property type="term" value="F:hydrolase activity"/>
    <property type="evidence" value="ECO:0007669"/>
    <property type="project" value="UniProtKB-KW"/>
</dbReference>
<evidence type="ECO:0000313" key="2">
    <source>
        <dbReference type="EMBL" id="MFC6996512.1"/>
    </source>
</evidence>
<protein>
    <submittedName>
        <fullName evidence="2">Metallophosphoesterase family protein</fullName>
        <ecNumber evidence="2">3.1.-.-</ecNumber>
    </submittedName>
</protein>
<dbReference type="Pfam" id="PF00149">
    <property type="entry name" value="Metallophos"/>
    <property type="match status" value="1"/>
</dbReference>
<dbReference type="InterPro" id="IPR004843">
    <property type="entry name" value="Calcineurin-like_PHP"/>
</dbReference>
<organism evidence="2 3">
    <name type="scientific">Rufibacter roseus</name>
    <dbReference type="NCBI Taxonomy" id="1567108"/>
    <lineage>
        <taxon>Bacteria</taxon>
        <taxon>Pseudomonadati</taxon>
        <taxon>Bacteroidota</taxon>
        <taxon>Cytophagia</taxon>
        <taxon>Cytophagales</taxon>
        <taxon>Hymenobacteraceae</taxon>
        <taxon>Rufibacter</taxon>
    </lineage>
</organism>
<reference evidence="3" key="1">
    <citation type="journal article" date="2019" name="Int. J. Syst. Evol. Microbiol.">
        <title>The Global Catalogue of Microorganisms (GCM) 10K type strain sequencing project: providing services to taxonomists for standard genome sequencing and annotation.</title>
        <authorList>
            <consortium name="The Broad Institute Genomics Platform"/>
            <consortium name="The Broad Institute Genome Sequencing Center for Infectious Disease"/>
            <person name="Wu L."/>
            <person name="Ma J."/>
        </authorList>
    </citation>
    <scope>NUCLEOTIDE SEQUENCE [LARGE SCALE GENOMIC DNA]</scope>
    <source>
        <strain evidence="3">CGMCC 4.7393</strain>
    </source>
</reference>
<dbReference type="EC" id="3.1.-.-" evidence="2"/>
<dbReference type="InterPro" id="IPR050126">
    <property type="entry name" value="Ap4A_hydrolase"/>
</dbReference>
<keyword evidence="3" id="KW-1185">Reference proteome</keyword>
<name>A0ABW2DF77_9BACT</name>
<dbReference type="Proteomes" id="UP001596405">
    <property type="component" value="Unassembled WGS sequence"/>
</dbReference>
<feature type="domain" description="Calcineurin-like phosphoesterase" evidence="1">
    <location>
        <begin position="5"/>
        <end position="174"/>
    </location>
</feature>
<dbReference type="InterPro" id="IPR029052">
    <property type="entry name" value="Metallo-depent_PP-like"/>
</dbReference>
<accession>A0ABW2DF77</accession>
<gene>
    <name evidence="2" type="ORF">ACFQHR_02695</name>
</gene>
<dbReference type="EMBL" id="JBHSYQ010000003">
    <property type="protein sequence ID" value="MFC6996512.1"/>
    <property type="molecule type" value="Genomic_DNA"/>
</dbReference>